<dbReference type="EMBL" id="PKHU01000001">
    <property type="protein sequence ID" value="PKZ29962.1"/>
    <property type="molecule type" value="Genomic_DNA"/>
</dbReference>
<evidence type="ECO:0000256" key="6">
    <source>
        <dbReference type="SAM" id="Phobius"/>
    </source>
</evidence>
<feature type="transmembrane region" description="Helical" evidence="6">
    <location>
        <begin position="48"/>
        <end position="71"/>
    </location>
</feature>
<comment type="caution">
    <text evidence="8">The sequence shown here is derived from an EMBL/GenBank/DDBJ whole genome shotgun (WGS) entry which is preliminary data.</text>
</comment>
<comment type="subcellular location">
    <subcellularLocation>
        <location evidence="1">Cell membrane</location>
        <topology evidence="1">Multi-pass membrane protein</topology>
    </subcellularLocation>
</comment>
<name>A0A2I1NC77_9BACT</name>
<gene>
    <name evidence="8" type="ORF">CYJ41_00540</name>
</gene>
<proteinExistence type="predicted"/>
<dbReference type="InterPro" id="IPR051791">
    <property type="entry name" value="Pra-immunoreactive"/>
</dbReference>
<sequence length="140" mass="16156">MNDEVSLASFGKRSFAFLIDELIVSFLIIVIFYNQILNASTPEDIANLAPLFLVPQTVIRLIYHTFFIYYYGATLGKKALKIKCINQDKENPSFWASLSRALVRFFSEAIFYLGFAWAFFDPLRQTWHDKVAKTLVVNVE</sequence>
<feature type="transmembrane region" description="Helical" evidence="6">
    <location>
        <begin position="15"/>
        <end position="36"/>
    </location>
</feature>
<dbReference type="Proteomes" id="UP000234639">
    <property type="component" value="Unassembled WGS sequence"/>
</dbReference>
<dbReference type="PANTHER" id="PTHR36115:SF4">
    <property type="entry name" value="MEMBRANE PROTEIN"/>
    <property type="match status" value="1"/>
</dbReference>
<evidence type="ECO:0000256" key="2">
    <source>
        <dbReference type="ARBA" id="ARBA00022475"/>
    </source>
</evidence>
<dbReference type="InterPro" id="IPR010432">
    <property type="entry name" value="RDD"/>
</dbReference>
<evidence type="ECO:0000256" key="1">
    <source>
        <dbReference type="ARBA" id="ARBA00004651"/>
    </source>
</evidence>
<evidence type="ECO:0000256" key="5">
    <source>
        <dbReference type="ARBA" id="ARBA00023136"/>
    </source>
</evidence>
<reference evidence="8 9" key="1">
    <citation type="submission" date="2017-12" db="EMBL/GenBank/DDBJ databases">
        <title>Phylogenetic diversity of female urinary microbiome.</title>
        <authorList>
            <person name="Thomas-White K."/>
            <person name="Wolfe A.J."/>
        </authorList>
    </citation>
    <scope>NUCLEOTIDE SEQUENCE [LARGE SCALE GENOMIC DNA]</scope>
    <source>
        <strain evidence="8 9">UMB0112</strain>
    </source>
</reference>
<dbReference type="PANTHER" id="PTHR36115">
    <property type="entry name" value="PROLINE-RICH ANTIGEN HOMOLOG-RELATED"/>
    <property type="match status" value="1"/>
</dbReference>
<dbReference type="Pfam" id="PF06271">
    <property type="entry name" value="RDD"/>
    <property type="match status" value="1"/>
</dbReference>
<keyword evidence="5 6" id="KW-0472">Membrane</keyword>
<accession>A0A2I1NC77</accession>
<feature type="domain" description="RDD" evidence="7">
    <location>
        <begin position="7"/>
        <end position="133"/>
    </location>
</feature>
<evidence type="ECO:0000313" key="9">
    <source>
        <dbReference type="Proteomes" id="UP000234639"/>
    </source>
</evidence>
<evidence type="ECO:0000256" key="4">
    <source>
        <dbReference type="ARBA" id="ARBA00022989"/>
    </source>
</evidence>
<feature type="transmembrane region" description="Helical" evidence="6">
    <location>
        <begin position="101"/>
        <end position="120"/>
    </location>
</feature>
<dbReference type="RefSeq" id="WP_016645990.1">
    <property type="nucleotide sequence ID" value="NZ_CAMPWA010000014.1"/>
</dbReference>
<organism evidence="8 9">
    <name type="scientific">Campylobacter ureolyticus</name>
    <dbReference type="NCBI Taxonomy" id="827"/>
    <lineage>
        <taxon>Bacteria</taxon>
        <taxon>Pseudomonadati</taxon>
        <taxon>Campylobacterota</taxon>
        <taxon>Epsilonproteobacteria</taxon>
        <taxon>Campylobacterales</taxon>
        <taxon>Campylobacteraceae</taxon>
        <taxon>Campylobacter</taxon>
    </lineage>
</organism>
<dbReference type="AlphaFoldDB" id="A0A2I1NC77"/>
<evidence type="ECO:0000313" key="8">
    <source>
        <dbReference type="EMBL" id="PKZ29962.1"/>
    </source>
</evidence>
<evidence type="ECO:0000259" key="7">
    <source>
        <dbReference type="Pfam" id="PF06271"/>
    </source>
</evidence>
<keyword evidence="3 6" id="KW-0812">Transmembrane</keyword>
<protein>
    <submittedName>
        <fullName evidence="8">RDD family protein</fullName>
    </submittedName>
</protein>
<evidence type="ECO:0000256" key="3">
    <source>
        <dbReference type="ARBA" id="ARBA00022692"/>
    </source>
</evidence>
<dbReference type="GO" id="GO:0005886">
    <property type="term" value="C:plasma membrane"/>
    <property type="evidence" value="ECO:0007669"/>
    <property type="project" value="UniProtKB-SubCell"/>
</dbReference>
<keyword evidence="4 6" id="KW-1133">Transmembrane helix</keyword>
<keyword evidence="2" id="KW-1003">Cell membrane</keyword>